<dbReference type="GO" id="GO:0004519">
    <property type="term" value="F:endonuclease activity"/>
    <property type="evidence" value="ECO:0007669"/>
    <property type="project" value="UniProtKB-KW"/>
</dbReference>
<accession>A0A162E2B5</accession>
<evidence type="ECO:0000259" key="1">
    <source>
        <dbReference type="SMART" id="SM00496"/>
    </source>
</evidence>
<feature type="domain" description="Nuclease associated modular" evidence="1">
    <location>
        <begin position="109"/>
        <end position="125"/>
    </location>
</feature>
<name>A0A162E2B5_9CAUD</name>
<evidence type="ECO:0000259" key="2">
    <source>
        <dbReference type="SMART" id="SM00507"/>
    </source>
</evidence>
<evidence type="ECO:0000313" key="4">
    <source>
        <dbReference type="Proteomes" id="UP000204314"/>
    </source>
</evidence>
<dbReference type="InterPro" id="IPR003611">
    <property type="entry name" value="NUMOD3"/>
</dbReference>
<dbReference type="EMBL" id="KR269718">
    <property type="protein sequence ID" value="AKJ72715.1"/>
    <property type="molecule type" value="Genomic_DNA"/>
</dbReference>
<gene>
    <name evidence="3" type="ORF">HY03_0053</name>
</gene>
<keyword evidence="3" id="KW-0378">Hydrolase</keyword>
<protein>
    <submittedName>
        <fullName evidence="3">Putative homing endonuclease</fullName>
    </submittedName>
</protein>
<dbReference type="SMART" id="SM00496">
    <property type="entry name" value="IENR2"/>
    <property type="match status" value="2"/>
</dbReference>
<dbReference type="OrthoDB" id="19703at10239"/>
<feature type="domain" description="Nuclease associated modular" evidence="1">
    <location>
        <begin position="167"/>
        <end position="183"/>
    </location>
</feature>
<dbReference type="KEGG" id="vg:29078914"/>
<evidence type="ECO:0000313" key="3">
    <source>
        <dbReference type="EMBL" id="AKJ72715.1"/>
    </source>
</evidence>
<dbReference type="SUPFAM" id="SSF64496">
    <property type="entry name" value="DNA-binding domain of intron-encoded endonucleases"/>
    <property type="match status" value="2"/>
</dbReference>
<dbReference type="SMART" id="SM00507">
    <property type="entry name" value="HNHc"/>
    <property type="match status" value="1"/>
</dbReference>
<dbReference type="RefSeq" id="YP_009284046.1">
    <property type="nucleotide sequence ID" value="NC_031047.1"/>
</dbReference>
<proteinExistence type="predicted"/>
<feature type="domain" description="HNH nuclease" evidence="2">
    <location>
        <begin position="1"/>
        <end position="52"/>
    </location>
</feature>
<dbReference type="GeneID" id="29078914"/>
<keyword evidence="4" id="KW-1185">Reference proteome</keyword>
<dbReference type="Pfam" id="PF07460">
    <property type="entry name" value="NUMOD3"/>
    <property type="match status" value="2"/>
</dbReference>
<dbReference type="Proteomes" id="UP000204314">
    <property type="component" value="Segment"/>
</dbReference>
<organism evidence="3 4">
    <name type="scientific">Escherichia phage HY03</name>
    <dbReference type="NCBI Taxonomy" id="1654926"/>
    <lineage>
        <taxon>Viruses</taxon>
        <taxon>Duplodnaviria</taxon>
        <taxon>Heunggongvirae</taxon>
        <taxon>Uroviricota</taxon>
        <taxon>Caudoviricetes</taxon>
        <taxon>Pantevenvirales</taxon>
        <taxon>Straboviridae</taxon>
        <taxon>Tevenvirinae</taxon>
        <taxon>Tequatrovirus</taxon>
        <taxon>Tequatrovirus hy03</taxon>
    </lineage>
</organism>
<reference evidence="3 4" key="1">
    <citation type="submission" date="2015-04" db="EMBL/GenBank/DDBJ databases">
        <title>Complete Genome Sequence of E. coli O157:H7 Bacteriophage HY03.</title>
        <authorList>
            <person name="Lee J.-H."/>
            <person name="Park E.-A."/>
            <person name="Lee D.-H."/>
        </authorList>
    </citation>
    <scope>NUCLEOTIDE SEQUENCE [LARGE SCALE GENOMIC DNA]</scope>
</reference>
<keyword evidence="3" id="KW-0540">Nuclease</keyword>
<sequence>MNYKLIYDNLINRAQNRARLNGYTETHHIIPRCMGGTDDKCNLVELTAEEHFIAHKLLAKIHPNHYGIIKAVICMGMNSKTHERHVNKSYAWERRKMAELQSGEGNPFYGKHHTEEHKQYMSKLMKNRPITWGSKISKTKRMNPTKWTEEAKRLHSINQSGKNNGMYGRKHSAKSIQKIKDNMPDNSGANNPAAKPIEVNGVKYKCMKDASKATGLSMYKLRILRKTVNL</sequence>
<dbReference type="CDD" id="cd00085">
    <property type="entry name" value="HNHc"/>
    <property type="match status" value="1"/>
</dbReference>
<dbReference type="GO" id="GO:0003677">
    <property type="term" value="F:DNA binding"/>
    <property type="evidence" value="ECO:0007669"/>
    <property type="project" value="InterPro"/>
</dbReference>
<keyword evidence="3" id="KW-0255">Endonuclease</keyword>
<dbReference type="InterPro" id="IPR003615">
    <property type="entry name" value="HNH_nuc"/>
</dbReference>